<name>A0A645B8T5_9ZZZZ</name>
<accession>A0A645B8T5</accession>
<protein>
    <submittedName>
        <fullName evidence="1">Uncharacterized protein</fullName>
    </submittedName>
</protein>
<proteinExistence type="predicted"/>
<sequence>MSRRSVRTWVLPSASKYFSSKQAISASWILPRLWPTRVTSSHSACGVTMRQLARLSSAVPHSTAFLPPAFMATLPPTQDASAEVGSTANTKPARSAASATRCVTTPASVQIVATSRSTPGRRRISTSVIASSFSVLITALRQVSGIAPPV</sequence>
<comment type="caution">
    <text evidence="1">The sequence shown here is derived from an EMBL/GenBank/DDBJ whole genome shotgun (WGS) entry which is preliminary data.</text>
</comment>
<reference evidence="1" key="1">
    <citation type="submission" date="2019-08" db="EMBL/GenBank/DDBJ databases">
        <authorList>
            <person name="Kucharzyk K."/>
            <person name="Murdoch R.W."/>
            <person name="Higgins S."/>
            <person name="Loffler F."/>
        </authorList>
    </citation>
    <scope>NUCLEOTIDE SEQUENCE</scope>
</reference>
<organism evidence="1">
    <name type="scientific">bioreactor metagenome</name>
    <dbReference type="NCBI Taxonomy" id="1076179"/>
    <lineage>
        <taxon>unclassified sequences</taxon>
        <taxon>metagenomes</taxon>
        <taxon>ecological metagenomes</taxon>
    </lineage>
</organism>
<gene>
    <name evidence="1" type="ORF">SDC9_108326</name>
</gene>
<dbReference type="EMBL" id="VSSQ01018358">
    <property type="protein sequence ID" value="MPM61466.1"/>
    <property type="molecule type" value="Genomic_DNA"/>
</dbReference>
<dbReference type="AlphaFoldDB" id="A0A645B8T5"/>
<evidence type="ECO:0000313" key="1">
    <source>
        <dbReference type="EMBL" id="MPM61466.1"/>
    </source>
</evidence>